<sequence>MRLAPDSSLSLSPTTSIICTFVLGSSLVHHTNTQGDDGKDEEDMYWLSAEVGDDEDDEQKAEFKEGNDPEGGDGDEEKDYVEELYRTRAR</sequence>
<evidence type="ECO:0000313" key="1">
    <source>
        <dbReference type="EMBL" id="KAJ3554762.1"/>
    </source>
</evidence>
<gene>
    <name evidence="1" type="ORF">NM688_g2939</name>
</gene>
<comment type="caution">
    <text evidence="1">The sequence shown here is derived from an EMBL/GenBank/DDBJ whole genome shotgun (WGS) entry which is preliminary data.</text>
</comment>
<keyword evidence="2" id="KW-1185">Reference proteome</keyword>
<evidence type="ECO:0000313" key="2">
    <source>
        <dbReference type="Proteomes" id="UP001148662"/>
    </source>
</evidence>
<reference evidence="1" key="1">
    <citation type="submission" date="2022-07" db="EMBL/GenBank/DDBJ databases">
        <title>Genome Sequence of Phlebia brevispora.</title>
        <authorList>
            <person name="Buettner E."/>
        </authorList>
    </citation>
    <scope>NUCLEOTIDE SEQUENCE</scope>
    <source>
        <strain evidence="1">MPL23</strain>
    </source>
</reference>
<organism evidence="1 2">
    <name type="scientific">Phlebia brevispora</name>
    <dbReference type="NCBI Taxonomy" id="194682"/>
    <lineage>
        <taxon>Eukaryota</taxon>
        <taxon>Fungi</taxon>
        <taxon>Dikarya</taxon>
        <taxon>Basidiomycota</taxon>
        <taxon>Agaricomycotina</taxon>
        <taxon>Agaricomycetes</taxon>
        <taxon>Polyporales</taxon>
        <taxon>Meruliaceae</taxon>
        <taxon>Phlebia</taxon>
    </lineage>
</organism>
<dbReference type="EMBL" id="JANHOG010000399">
    <property type="protein sequence ID" value="KAJ3554762.1"/>
    <property type="molecule type" value="Genomic_DNA"/>
</dbReference>
<proteinExistence type="predicted"/>
<dbReference type="Proteomes" id="UP001148662">
    <property type="component" value="Unassembled WGS sequence"/>
</dbReference>
<protein>
    <submittedName>
        <fullName evidence="1">Uncharacterized protein</fullName>
    </submittedName>
</protein>
<name>A0ACC1T6X1_9APHY</name>
<accession>A0ACC1T6X1</accession>